<reference evidence="2 3" key="1">
    <citation type="submission" date="2022-01" db="EMBL/GenBank/DDBJ databases">
        <authorList>
            <person name="Won M."/>
            <person name="Kim S.-J."/>
            <person name="Kwon S.-W."/>
        </authorList>
    </citation>
    <scope>NUCLEOTIDE SEQUENCE [LARGE SCALE GENOMIC DNA]</scope>
    <source>
        <strain evidence="2 3">KCTC 23505</strain>
    </source>
</reference>
<dbReference type="Proteomes" id="UP001521209">
    <property type="component" value="Unassembled WGS sequence"/>
</dbReference>
<evidence type="ECO:0000313" key="2">
    <source>
        <dbReference type="EMBL" id="MCF3946997.1"/>
    </source>
</evidence>
<feature type="domain" description="Hedgehog/Intein (Hint)" evidence="1">
    <location>
        <begin position="288"/>
        <end position="423"/>
    </location>
</feature>
<dbReference type="Pfam" id="PF13403">
    <property type="entry name" value="Hint_2"/>
    <property type="match status" value="1"/>
</dbReference>
<comment type="caution">
    <text evidence="2">The sequence shown here is derived from an EMBL/GenBank/DDBJ whole genome shotgun (WGS) entry which is preliminary data.</text>
</comment>
<gene>
    <name evidence="2" type="ORF">L2A60_09930</name>
</gene>
<evidence type="ECO:0000313" key="3">
    <source>
        <dbReference type="Proteomes" id="UP001521209"/>
    </source>
</evidence>
<dbReference type="InterPro" id="IPR028992">
    <property type="entry name" value="Hedgehog/Intein_dom"/>
</dbReference>
<organism evidence="2 3">
    <name type="scientific">Acidiphilium iwatense</name>
    <dbReference type="NCBI Taxonomy" id="768198"/>
    <lineage>
        <taxon>Bacteria</taxon>
        <taxon>Pseudomonadati</taxon>
        <taxon>Pseudomonadota</taxon>
        <taxon>Alphaproteobacteria</taxon>
        <taxon>Acetobacterales</taxon>
        <taxon>Acidocellaceae</taxon>
        <taxon>Acidiphilium</taxon>
    </lineage>
</organism>
<dbReference type="InterPro" id="IPR036844">
    <property type="entry name" value="Hint_dom_sf"/>
</dbReference>
<sequence length="607" mass="62238">MAGTLQVETFHPVTTPAPDWSEAANWSGSAVPGAGIIADIIGTKAAIDPGITIEADVSLTSSDLIGNGGAIVLGAEASVSIAGTASFYAYDSVVNQGALALGAGSALDVVVDLGAISGLTGAPPPSFANTGTVSVASGGMLDIGGTEFENQAVVALAGGTLDVSGGAIGGSGTISLANNALAAFGDEVAAQSFIFGAEGGTVSLADPLLGIGVTVSGFGGGDVLLLLDLADARIVQNAGRVTILNRFGTAEGSFADPSGTRLTVIADGPGSAIVAASTSAVATTPDPPCFVRGTAILTPTGYRAVESLRPGDTVITAAGSVQPIVWVGSCTLDLATHPKPDSVQPVEIAPGAFGPGVPRRALRVSPDHALSFDGVLIPAKLLVNGATIRRERDCMAVTYHHIELTRHDIVLAEGAACESYLDTGNRAGFEPAVSWPVRRKRWDCDACAPLCTTGPILRTVRTRLHARATELGFSLRHDYAVTLWIDDAPIQRRAGPAGEARFVVPARHGGRVTIRSARFIPAEFDPTSEDRRHLGIAITRLHIGRRRFVPEALADSGFLPRASGDSALWTDGAGVIRLPPEARHLAIGLAALPLMWTRPGAERSAVP</sequence>
<dbReference type="RefSeq" id="WP_235704230.1">
    <property type="nucleotide sequence ID" value="NZ_JAKGBZ010000016.1"/>
</dbReference>
<name>A0ABS9DW82_9PROT</name>
<dbReference type="SUPFAM" id="SSF51294">
    <property type="entry name" value="Hedgehog/intein (Hint) domain"/>
    <property type="match status" value="1"/>
</dbReference>
<keyword evidence="3" id="KW-1185">Reference proteome</keyword>
<proteinExistence type="predicted"/>
<accession>A0ABS9DW82</accession>
<protein>
    <submittedName>
        <fullName evidence="2">Hint domain-containing protein</fullName>
    </submittedName>
</protein>
<evidence type="ECO:0000259" key="1">
    <source>
        <dbReference type="Pfam" id="PF13403"/>
    </source>
</evidence>
<dbReference type="EMBL" id="JAKGBZ010000016">
    <property type="protein sequence ID" value="MCF3946997.1"/>
    <property type="molecule type" value="Genomic_DNA"/>
</dbReference>